<keyword evidence="1" id="KW-0812">Transmembrane</keyword>
<dbReference type="AlphaFoldDB" id="A0AAD7UB73"/>
<comment type="caution">
    <text evidence="2">The sequence shown here is derived from an EMBL/GenBank/DDBJ whole genome shotgun (WGS) entry which is preliminary data.</text>
</comment>
<reference evidence="2" key="1">
    <citation type="submission" date="2023-01" db="EMBL/GenBank/DDBJ databases">
        <title>Metagenome sequencing of chrysophaentin producing Chrysophaeum taylorii.</title>
        <authorList>
            <person name="Davison J."/>
            <person name="Bewley C."/>
        </authorList>
    </citation>
    <scope>NUCLEOTIDE SEQUENCE</scope>
    <source>
        <strain evidence="2">NIES-1699</strain>
    </source>
</reference>
<feature type="transmembrane region" description="Helical" evidence="1">
    <location>
        <begin position="37"/>
        <end position="57"/>
    </location>
</feature>
<keyword evidence="1" id="KW-0472">Membrane</keyword>
<feature type="transmembrane region" description="Helical" evidence="1">
    <location>
        <begin position="64"/>
        <end position="86"/>
    </location>
</feature>
<protein>
    <submittedName>
        <fullName evidence="2">Uncharacterized protein</fullName>
    </submittedName>
</protein>
<evidence type="ECO:0000256" key="1">
    <source>
        <dbReference type="SAM" id="Phobius"/>
    </source>
</evidence>
<sequence>MQKIVRGALAVSAVAAAWCLSPLTVETYLEPDASPLWWRWFHFVASMTHLSALALAWRGHRDAAVLVFLAASFWWNTRIHMLTSWLRQMSPALNKSAEFAAMDLTHSLTTAWLVCDSLPSVKSDVGQLLARVAAAIGIHNHVVGIAATINIPVLDDGTPDVRDFVSLFYPENIDNATSTAWLWNTVPFPKLVREFCFQSDVCASLCLLLTITATFVVRPSRAPVKSPRERHSLLYP</sequence>
<name>A0AAD7UB73_9STRA</name>
<evidence type="ECO:0000313" key="2">
    <source>
        <dbReference type="EMBL" id="KAJ8601239.1"/>
    </source>
</evidence>
<proteinExistence type="predicted"/>
<gene>
    <name evidence="2" type="ORF">CTAYLR_003244</name>
</gene>
<evidence type="ECO:0000313" key="3">
    <source>
        <dbReference type="Proteomes" id="UP001230188"/>
    </source>
</evidence>
<organism evidence="2 3">
    <name type="scientific">Chrysophaeum taylorii</name>
    <dbReference type="NCBI Taxonomy" id="2483200"/>
    <lineage>
        <taxon>Eukaryota</taxon>
        <taxon>Sar</taxon>
        <taxon>Stramenopiles</taxon>
        <taxon>Ochrophyta</taxon>
        <taxon>Pelagophyceae</taxon>
        <taxon>Pelagomonadales</taxon>
        <taxon>Pelagomonadaceae</taxon>
        <taxon>Chrysophaeum</taxon>
    </lineage>
</organism>
<dbReference type="Proteomes" id="UP001230188">
    <property type="component" value="Unassembled WGS sequence"/>
</dbReference>
<keyword evidence="1" id="KW-1133">Transmembrane helix</keyword>
<dbReference type="EMBL" id="JAQMWT010000443">
    <property type="protein sequence ID" value="KAJ8601239.1"/>
    <property type="molecule type" value="Genomic_DNA"/>
</dbReference>
<accession>A0AAD7UB73</accession>
<keyword evidence="3" id="KW-1185">Reference proteome</keyword>